<gene>
    <name evidence="2" type="ORF">N7G274_003705</name>
</gene>
<comment type="caution">
    <text evidence="2">The sequence shown here is derived from an EMBL/GenBank/DDBJ whole genome shotgun (WGS) entry which is preliminary data.</text>
</comment>
<proteinExistence type="predicted"/>
<accession>A0ABR4AFC1</accession>
<evidence type="ECO:0000313" key="3">
    <source>
        <dbReference type="Proteomes" id="UP001590950"/>
    </source>
</evidence>
<sequence length="79" mass="8768">MTTNITHTNQRKNRAGLPPNEKLGHMNTNADVLQIFMAFNYRKFRGCAEPISLMKATSASGLSRRRNTGEIAPLPVDVP</sequence>
<organism evidence="2 3">
    <name type="scientific">Stereocaulon virgatum</name>
    <dbReference type="NCBI Taxonomy" id="373712"/>
    <lineage>
        <taxon>Eukaryota</taxon>
        <taxon>Fungi</taxon>
        <taxon>Dikarya</taxon>
        <taxon>Ascomycota</taxon>
        <taxon>Pezizomycotina</taxon>
        <taxon>Lecanoromycetes</taxon>
        <taxon>OSLEUM clade</taxon>
        <taxon>Lecanoromycetidae</taxon>
        <taxon>Lecanorales</taxon>
        <taxon>Lecanorineae</taxon>
        <taxon>Stereocaulaceae</taxon>
        <taxon>Stereocaulon</taxon>
    </lineage>
</organism>
<evidence type="ECO:0000256" key="1">
    <source>
        <dbReference type="SAM" id="MobiDB-lite"/>
    </source>
</evidence>
<feature type="region of interest" description="Disordered" evidence="1">
    <location>
        <begin position="1"/>
        <end position="23"/>
    </location>
</feature>
<evidence type="ECO:0000313" key="2">
    <source>
        <dbReference type="EMBL" id="KAL2043399.1"/>
    </source>
</evidence>
<reference evidence="2 3" key="1">
    <citation type="submission" date="2024-09" db="EMBL/GenBank/DDBJ databases">
        <title>Rethinking Asexuality: The Enigmatic Case of Functional Sexual Genes in Lepraria (Stereocaulaceae).</title>
        <authorList>
            <person name="Doellman M."/>
            <person name="Sun Y."/>
            <person name="Barcenas-Pena A."/>
            <person name="Lumbsch H.T."/>
            <person name="Grewe F."/>
        </authorList>
    </citation>
    <scope>NUCLEOTIDE SEQUENCE [LARGE SCALE GENOMIC DNA]</scope>
    <source>
        <strain evidence="2 3">Mercado 3170</strain>
    </source>
</reference>
<protein>
    <submittedName>
        <fullName evidence="2">Uncharacterized protein</fullName>
    </submittedName>
</protein>
<name>A0ABR4AFC1_9LECA</name>
<dbReference type="Proteomes" id="UP001590950">
    <property type="component" value="Unassembled WGS sequence"/>
</dbReference>
<dbReference type="EMBL" id="JBEFKJ010000011">
    <property type="protein sequence ID" value="KAL2043399.1"/>
    <property type="molecule type" value="Genomic_DNA"/>
</dbReference>
<keyword evidence="3" id="KW-1185">Reference proteome</keyword>